<gene>
    <name evidence="1" type="ORF">SSZBM1_11</name>
</gene>
<dbReference type="EMBL" id="OL473597">
    <property type="protein sequence ID" value="UNH61128.1"/>
    <property type="molecule type" value="Genomic_DNA"/>
</dbReference>
<proteinExistence type="predicted"/>
<reference evidence="1" key="1">
    <citation type="submission" date="2021-11" db="EMBL/GenBank/DDBJ databases">
        <authorList>
            <person name="Rong C."/>
            <person name="Yang Y."/>
            <person name="Li S."/>
            <person name="Zhou K."/>
            <person name="Xu Y."/>
            <person name="Zhang R."/>
            <person name="Zhang Y."/>
        </authorList>
    </citation>
    <scope>NUCLEOTIDE SEQUENCE</scope>
</reference>
<keyword evidence="2" id="KW-1185">Reference proteome</keyword>
<protein>
    <submittedName>
        <fullName evidence="1">Uncharacterized protein</fullName>
    </submittedName>
</protein>
<evidence type="ECO:0000313" key="2">
    <source>
        <dbReference type="Proteomes" id="UP000829362"/>
    </source>
</evidence>
<sequence length="88" mass="10803">MYNIERTQVANTFPHTEYVWVYDDEENWGENRLCLFIIDQDPRIDESYRVKMRKKVREDEFGPVYHYEYKFSADDIPQAKTLIEEFIN</sequence>
<evidence type="ECO:0000313" key="1">
    <source>
        <dbReference type="EMBL" id="UNH61128.1"/>
    </source>
</evidence>
<accession>A0AC61TSC3</accession>
<dbReference type="Proteomes" id="UP000829362">
    <property type="component" value="Segment"/>
</dbReference>
<name>A0AC61TSC3_9CAUD</name>
<organism evidence="1 2">
    <name type="scientific">Synechococcus phage S-SZBM1</name>
    <dbReference type="NCBI Taxonomy" id="2926475"/>
    <lineage>
        <taxon>Viruses</taxon>
        <taxon>Duplodnaviria</taxon>
        <taxon>Heunggongvirae</taxon>
        <taxon>Uroviricota</taxon>
        <taxon>Caudoviricetes</taxon>
        <taxon>Pantevenvirales</taxon>
        <taxon>Kyanoviridae</taxon>
        <taxon>Shenzhenivirus</taxon>
        <taxon>Shenzhenivirus sszbm1</taxon>
    </lineage>
</organism>